<dbReference type="Pfam" id="PF13091">
    <property type="entry name" value="PLDc_2"/>
    <property type="match status" value="1"/>
</dbReference>
<evidence type="ECO:0000256" key="4">
    <source>
        <dbReference type="ARBA" id="ARBA00022801"/>
    </source>
</evidence>
<evidence type="ECO:0000259" key="7">
    <source>
        <dbReference type="PROSITE" id="PS50035"/>
    </source>
</evidence>
<dbReference type="PANTHER" id="PTHR43856:SF1">
    <property type="entry name" value="MITOCHONDRIAL CARDIOLIPIN HYDROLASE"/>
    <property type="match status" value="1"/>
</dbReference>
<keyword evidence="6" id="KW-0443">Lipid metabolism</keyword>
<keyword evidence="5" id="KW-0442">Lipid degradation</keyword>
<comment type="catalytic activity">
    <reaction evidence="1">
        <text>a 1,2-diacyl-sn-glycero-3-phosphocholine + H2O = a 1,2-diacyl-sn-glycero-3-phosphate + choline + H(+)</text>
        <dbReference type="Rhea" id="RHEA:14445"/>
        <dbReference type="ChEBI" id="CHEBI:15354"/>
        <dbReference type="ChEBI" id="CHEBI:15377"/>
        <dbReference type="ChEBI" id="CHEBI:15378"/>
        <dbReference type="ChEBI" id="CHEBI:57643"/>
        <dbReference type="ChEBI" id="CHEBI:58608"/>
        <dbReference type="EC" id="3.1.4.4"/>
    </reaction>
</comment>
<evidence type="ECO:0000313" key="8">
    <source>
        <dbReference type="EMBL" id="NSL56910.1"/>
    </source>
</evidence>
<dbReference type="EMBL" id="JABCSC020000006">
    <property type="protein sequence ID" value="NSL56910.1"/>
    <property type="molecule type" value="Genomic_DNA"/>
</dbReference>
<evidence type="ECO:0000256" key="1">
    <source>
        <dbReference type="ARBA" id="ARBA00000798"/>
    </source>
</evidence>
<dbReference type="PANTHER" id="PTHR43856">
    <property type="entry name" value="CARDIOLIPIN HYDROLASE"/>
    <property type="match status" value="1"/>
</dbReference>
<dbReference type="InterPro" id="IPR025202">
    <property type="entry name" value="PLD-like_dom"/>
</dbReference>
<dbReference type="SUPFAM" id="SSF56024">
    <property type="entry name" value="Phospholipase D/nuclease"/>
    <property type="match status" value="1"/>
</dbReference>
<name>A0ABX2IS01_9RHOO</name>
<evidence type="ECO:0000256" key="3">
    <source>
        <dbReference type="ARBA" id="ARBA00012027"/>
    </source>
</evidence>
<dbReference type="InterPro" id="IPR051406">
    <property type="entry name" value="PLD_domain"/>
</dbReference>
<dbReference type="RefSeq" id="WP_170023192.1">
    <property type="nucleotide sequence ID" value="NZ_JABCSC020000006.1"/>
</dbReference>
<proteinExistence type="inferred from homology"/>
<dbReference type="PROSITE" id="PS50035">
    <property type="entry name" value="PLD"/>
    <property type="match status" value="1"/>
</dbReference>
<dbReference type="InterPro" id="IPR001736">
    <property type="entry name" value="PLipase_D/transphosphatidylase"/>
</dbReference>
<keyword evidence="4" id="KW-0378">Hydrolase</keyword>
<keyword evidence="9" id="KW-1185">Reference proteome</keyword>
<evidence type="ECO:0000313" key="9">
    <source>
        <dbReference type="Proteomes" id="UP000778523"/>
    </source>
</evidence>
<dbReference type="EC" id="3.1.4.4" evidence="3"/>
<evidence type="ECO:0000256" key="6">
    <source>
        <dbReference type="ARBA" id="ARBA00023098"/>
    </source>
</evidence>
<feature type="domain" description="PLD phosphodiesterase" evidence="7">
    <location>
        <begin position="172"/>
        <end position="199"/>
    </location>
</feature>
<accession>A0ABX2IS01</accession>
<protein>
    <recommendedName>
        <fullName evidence="3">phospholipase D</fullName>
        <ecNumber evidence="3">3.1.4.4</ecNumber>
    </recommendedName>
</protein>
<sequence>MHAYLEEAITRLEASFVDQRLSEEERRGLTEVLREVRPLEENLRHVRKLAFAIARQHLGEDAAVQDILRWLEGVMRALDSARPAPASASHAVFFSPGQDCLNAILQRLRQAARQIDICVFTISDDRISDEIHAAHRRGVRIRLITDNEKEDDVGSDIAALRQSGIPVRVDRSTAHMHHKFALLDQSYLLNGSYNWTRSAAHSNEENLVVSKDAALVAAFSTQFEQLWSALGS</sequence>
<organism evidence="8 9">
    <name type="scientific">Uliginosibacterium aquaticum</name>
    <dbReference type="NCBI Taxonomy" id="2731212"/>
    <lineage>
        <taxon>Bacteria</taxon>
        <taxon>Pseudomonadati</taxon>
        <taxon>Pseudomonadota</taxon>
        <taxon>Betaproteobacteria</taxon>
        <taxon>Rhodocyclales</taxon>
        <taxon>Zoogloeaceae</taxon>
        <taxon>Uliginosibacterium</taxon>
    </lineage>
</organism>
<evidence type="ECO:0000256" key="5">
    <source>
        <dbReference type="ARBA" id="ARBA00022963"/>
    </source>
</evidence>
<dbReference type="Proteomes" id="UP000778523">
    <property type="component" value="Unassembled WGS sequence"/>
</dbReference>
<evidence type="ECO:0000256" key="2">
    <source>
        <dbReference type="ARBA" id="ARBA00008664"/>
    </source>
</evidence>
<dbReference type="CDD" id="cd09171">
    <property type="entry name" value="PLDc_vPLD6_like"/>
    <property type="match status" value="1"/>
</dbReference>
<comment type="similarity">
    <text evidence="2">Belongs to the phospholipase D family.</text>
</comment>
<dbReference type="Gene3D" id="3.30.870.10">
    <property type="entry name" value="Endonuclease Chain A"/>
    <property type="match status" value="1"/>
</dbReference>
<reference evidence="8 9" key="1">
    <citation type="submission" date="2020-06" db="EMBL/GenBank/DDBJ databases">
        <title>Draft genome of Uliginosibacterium sp. IMCC34675.</title>
        <authorList>
            <person name="Song J."/>
        </authorList>
    </citation>
    <scope>NUCLEOTIDE SEQUENCE [LARGE SCALE GENOMIC DNA]</scope>
    <source>
        <strain evidence="8 9">IMCC34675</strain>
    </source>
</reference>
<gene>
    <name evidence="8" type="ORF">HJ583_017905</name>
</gene>
<comment type="caution">
    <text evidence="8">The sequence shown here is derived from an EMBL/GenBank/DDBJ whole genome shotgun (WGS) entry which is preliminary data.</text>
</comment>